<sequence length="104" mass="11041">MRTFGRSNGTQSVESLKTKGGSRSRSVAGYKSPFRMMVWRVSGRSCPGASSGDSDPQLESCRRSTLLKGRSPRWSTAHTSRISCGETPSSPGRGGGEATTLATK</sequence>
<evidence type="ECO:0000256" key="1">
    <source>
        <dbReference type="SAM" id="MobiDB-lite"/>
    </source>
</evidence>
<feature type="compositionally biased region" description="Polar residues" evidence="1">
    <location>
        <begin position="73"/>
        <end position="90"/>
    </location>
</feature>
<feature type="region of interest" description="Disordered" evidence="1">
    <location>
        <begin position="1"/>
        <end position="31"/>
    </location>
</feature>
<reference evidence="2" key="1">
    <citation type="submission" date="2016-12" db="EMBL/GenBank/DDBJ databases">
        <title>Multiple viral infections in Agaricus bisporus - Characterisation of 18 unique RNA viruses and 8 ORFans identified by deep sequencing.</title>
        <authorList>
            <person name="Deakin G."/>
            <person name="Dobbs E."/>
            <person name="Jones I.M."/>
            <person name="Grogan H.M."/>
            <person name="Burton K.S."/>
        </authorList>
    </citation>
    <scope>NUCLEOTIDE SEQUENCE</scope>
    <source>
        <strain evidence="2">003</strain>
    </source>
</reference>
<accession>A0A1Q1M947</accession>
<proteinExistence type="predicted"/>
<dbReference type="AlphaFoldDB" id="A0A1Q1M947"/>
<evidence type="ECO:0000313" key="2">
    <source>
        <dbReference type="EMBL" id="AQM32747.1"/>
    </source>
</evidence>
<dbReference type="EMBL" id="KY357514">
    <property type="protein sequence ID" value="AQM32747.1"/>
    <property type="molecule type" value="Genomic_DNA"/>
</dbReference>
<feature type="compositionally biased region" description="Polar residues" evidence="1">
    <location>
        <begin position="1"/>
        <end position="25"/>
    </location>
</feature>
<feature type="region of interest" description="Disordered" evidence="1">
    <location>
        <begin position="43"/>
        <end position="104"/>
    </location>
</feature>
<protein>
    <submittedName>
        <fullName evidence="2">Uncharacterized protein</fullName>
    </submittedName>
</protein>
<organism evidence="2">
    <name type="scientific">Agaricus bisporus</name>
    <name type="common">White button mushroom</name>
    <dbReference type="NCBI Taxonomy" id="5341"/>
    <lineage>
        <taxon>Eukaryota</taxon>
        <taxon>Fungi</taxon>
        <taxon>Dikarya</taxon>
        <taxon>Basidiomycota</taxon>
        <taxon>Agaricomycotina</taxon>
        <taxon>Agaricomycetes</taxon>
        <taxon>Agaricomycetidae</taxon>
        <taxon>Agaricales</taxon>
        <taxon>Agaricineae</taxon>
        <taxon>Agaricaceae</taxon>
        <taxon>Agaricus</taxon>
    </lineage>
</organism>
<name>A0A1Q1M947_AGABI</name>